<feature type="transmembrane region" description="Helical" evidence="1">
    <location>
        <begin position="16"/>
        <end position="37"/>
    </location>
</feature>
<keyword evidence="1" id="KW-1133">Transmembrane helix</keyword>
<gene>
    <name evidence="2" type="primary">ORF22138</name>
</gene>
<evidence type="ECO:0000256" key="1">
    <source>
        <dbReference type="SAM" id="Phobius"/>
    </source>
</evidence>
<keyword evidence="1" id="KW-0812">Transmembrane</keyword>
<evidence type="ECO:0000313" key="2">
    <source>
        <dbReference type="EMBL" id="CEK54177.1"/>
    </source>
</evidence>
<protein>
    <submittedName>
        <fullName evidence="2">Uncharacterized protein</fullName>
    </submittedName>
</protein>
<reference evidence="2" key="1">
    <citation type="submission" date="2014-12" db="EMBL/GenBank/DDBJ databases">
        <title>Insight into the proteome of Arion vulgaris.</title>
        <authorList>
            <person name="Aradska J."/>
            <person name="Bulat T."/>
            <person name="Smidak R."/>
            <person name="Sarate P."/>
            <person name="Gangsoo J."/>
            <person name="Sialana F."/>
            <person name="Bilban M."/>
            <person name="Lubec G."/>
        </authorList>
    </citation>
    <scope>NUCLEOTIDE SEQUENCE</scope>
    <source>
        <tissue evidence="2">Skin</tissue>
    </source>
</reference>
<keyword evidence="1" id="KW-0472">Membrane</keyword>
<accession>A0A0B6YD11</accession>
<name>A0A0B6YD11_9EUPU</name>
<dbReference type="AlphaFoldDB" id="A0A0B6YD11"/>
<dbReference type="EMBL" id="HACG01007312">
    <property type="protein sequence ID" value="CEK54177.1"/>
    <property type="molecule type" value="Transcribed_RNA"/>
</dbReference>
<proteinExistence type="predicted"/>
<organism evidence="2">
    <name type="scientific">Arion vulgaris</name>
    <dbReference type="NCBI Taxonomy" id="1028688"/>
    <lineage>
        <taxon>Eukaryota</taxon>
        <taxon>Metazoa</taxon>
        <taxon>Spiralia</taxon>
        <taxon>Lophotrochozoa</taxon>
        <taxon>Mollusca</taxon>
        <taxon>Gastropoda</taxon>
        <taxon>Heterobranchia</taxon>
        <taxon>Euthyneura</taxon>
        <taxon>Panpulmonata</taxon>
        <taxon>Eupulmonata</taxon>
        <taxon>Stylommatophora</taxon>
        <taxon>Helicina</taxon>
        <taxon>Arionoidea</taxon>
        <taxon>Arionidae</taxon>
        <taxon>Arion</taxon>
    </lineage>
</organism>
<sequence>MPPTCIRVIPDNSLPVTVAVGAAIGGFVLVVVVVLVIKMTCKKYSGQKFTKSVVDSDIDHTIELPSLFPISDIPTPVFENSMFMSSLHKLSEKGSFQIPRPTFVDPNIYSEYF</sequence>